<feature type="domain" description="Apple" evidence="3">
    <location>
        <begin position="81"/>
        <end position="157"/>
    </location>
</feature>
<keyword evidence="5" id="KW-1185">Reference proteome</keyword>
<dbReference type="PANTHER" id="PTHR32444">
    <property type="entry name" value="BULB-TYPE LECTIN DOMAIN-CONTAINING PROTEIN"/>
    <property type="match status" value="1"/>
</dbReference>
<evidence type="ECO:0000313" key="5">
    <source>
        <dbReference type="Proteomes" id="UP001177003"/>
    </source>
</evidence>
<dbReference type="Gene3D" id="1.10.510.10">
    <property type="entry name" value="Transferase(Phosphotransferase) domain 1"/>
    <property type="match status" value="1"/>
</dbReference>
<dbReference type="Pfam" id="PF00954">
    <property type="entry name" value="S_locus_glycop"/>
    <property type="match status" value="1"/>
</dbReference>
<proteinExistence type="predicted"/>
<dbReference type="PANTHER" id="PTHR32444:SF247">
    <property type="entry name" value="OS01G0958200 PROTEIN"/>
    <property type="match status" value="1"/>
</dbReference>
<protein>
    <recommendedName>
        <fullName evidence="3">Apple domain-containing protein</fullName>
    </recommendedName>
</protein>
<dbReference type="CDD" id="cd01098">
    <property type="entry name" value="PAN_AP_plant"/>
    <property type="match status" value="1"/>
</dbReference>
<dbReference type="InterPro" id="IPR000858">
    <property type="entry name" value="S_locus_glycoprot_dom"/>
</dbReference>
<keyword evidence="1" id="KW-0732">Signal</keyword>
<dbReference type="EMBL" id="OX465079">
    <property type="protein sequence ID" value="CAI9275590.1"/>
    <property type="molecule type" value="Genomic_DNA"/>
</dbReference>
<gene>
    <name evidence="4" type="ORF">LSALG_LOCUS15614</name>
</gene>
<dbReference type="SMART" id="SM00473">
    <property type="entry name" value="PAN_AP"/>
    <property type="match status" value="1"/>
</dbReference>
<dbReference type="InterPro" id="IPR003609">
    <property type="entry name" value="Pan_app"/>
</dbReference>
<evidence type="ECO:0000313" key="4">
    <source>
        <dbReference type="EMBL" id="CAI9275590.1"/>
    </source>
</evidence>
<dbReference type="AlphaFoldDB" id="A0AA36DY80"/>
<dbReference type="PROSITE" id="PS50948">
    <property type="entry name" value="PAN"/>
    <property type="match status" value="1"/>
</dbReference>
<sequence>MDVSGQIKQLSYLGNYPQWNLFWSQPRMQCEVYALCGAFGICSQSGLPLCNCLTAFEPTSESDWNQSDFSSGCVRKTDLQCGRIAEKPDFLMITVKSLPPNNSTEAGSAGECRTTCLNSCSCNAYSFVDNQCLVWDGDLLNLSEDNDSGKTIFVKVASKDLPHHKKTNWVTVGAVVGFVGEQSEGSRSKYFPGLVANVLIDGTDILSVLDSRLNREACVEQVTKICKVACWCIQDEEERRPTMSLVERILEGVLDVDMPPIPQICQYNYL</sequence>
<evidence type="ECO:0000259" key="3">
    <source>
        <dbReference type="PROSITE" id="PS50948"/>
    </source>
</evidence>
<dbReference type="Pfam" id="PF08276">
    <property type="entry name" value="PAN_2"/>
    <property type="match status" value="1"/>
</dbReference>
<organism evidence="4 5">
    <name type="scientific">Lactuca saligna</name>
    <name type="common">Willowleaf lettuce</name>
    <dbReference type="NCBI Taxonomy" id="75948"/>
    <lineage>
        <taxon>Eukaryota</taxon>
        <taxon>Viridiplantae</taxon>
        <taxon>Streptophyta</taxon>
        <taxon>Embryophyta</taxon>
        <taxon>Tracheophyta</taxon>
        <taxon>Spermatophyta</taxon>
        <taxon>Magnoliopsida</taxon>
        <taxon>eudicotyledons</taxon>
        <taxon>Gunneridae</taxon>
        <taxon>Pentapetalae</taxon>
        <taxon>asterids</taxon>
        <taxon>campanulids</taxon>
        <taxon>Asterales</taxon>
        <taxon>Asteraceae</taxon>
        <taxon>Cichorioideae</taxon>
        <taxon>Cichorieae</taxon>
        <taxon>Lactucinae</taxon>
        <taxon>Lactuca</taxon>
    </lineage>
</organism>
<keyword evidence="2" id="KW-1015">Disulfide bond</keyword>
<dbReference type="Proteomes" id="UP001177003">
    <property type="component" value="Chromosome 3"/>
</dbReference>
<name>A0AA36DY80_LACSI</name>
<dbReference type="GO" id="GO:0048544">
    <property type="term" value="P:recognition of pollen"/>
    <property type="evidence" value="ECO:0007669"/>
    <property type="project" value="InterPro"/>
</dbReference>
<reference evidence="4" key="1">
    <citation type="submission" date="2023-04" db="EMBL/GenBank/DDBJ databases">
        <authorList>
            <person name="Vijverberg K."/>
            <person name="Xiong W."/>
            <person name="Schranz E."/>
        </authorList>
    </citation>
    <scope>NUCLEOTIDE SEQUENCE</scope>
</reference>
<evidence type="ECO:0000256" key="2">
    <source>
        <dbReference type="ARBA" id="ARBA00023157"/>
    </source>
</evidence>
<accession>A0AA36DY80</accession>
<evidence type="ECO:0000256" key="1">
    <source>
        <dbReference type="ARBA" id="ARBA00022729"/>
    </source>
</evidence>